<evidence type="ECO:0000313" key="2">
    <source>
        <dbReference type="EMBL" id="GBM20538.1"/>
    </source>
</evidence>
<keyword evidence="1" id="KW-1133">Transmembrane helix</keyword>
<organism evidence="2 3">
    <name type="scientific">Araneus ventricosus</name>
    <name type="common">Orbweaver spider</name>
    <name type="synonym">Epeira ventricosa</name>
    <dbReference type="NCBI Taxonomy" id="182803"/>
    <lineage>
        <taxon>Eukaryota</taxon>
        <taxon>Metazoa</taxon>
        <taxon>Ecdysozoa</taxon>
        <taxon>Arthropoda</taxon>
        <taxon>Chelicerata</taxon>
        <taxon>Arachnida</taxon>
        <taxon>Araneae</taxon>
        <taxon>Araneomorphae</taxon>
        <taxon>Entelegynae</taxon>
        <taxon>Araneoidea</taxon>
        <taxon>Araneidae</taxon>
        <taxon>Araneus</taxon>
    </lineage>
</organism>
<protein>
    <submittedName>
        <fullName evidence="2">Uncharacterized protein</fullName>
    </submittedName>
</protein>
<accession>A0A4Y2DXK4</accession>
<dbReference type="EMBL" id="BGPR01090746">
    <property type="protein sequence ID" value="GBM20538.1"/>
    <property type="molecule type" value="Genomic_DNA"/>
</dbReference>
<keyword evidence="3" id="KW-1185">Reference proteome</keyword>
<evidence type="ECO:0000256" key="1">
    <source>
        <dbReference type="SAM" id="Phobius"/>
    </source>
</evidence>
<comment type="caution">
    <text evidence="2">The sequence shown here is derived from an EMBL/GenBank/DDBJ whole genome shotgun (WGS) entry which is preliminary data.</text>
</comment>
<feature type="transmembrane region" description="Helical" evidence="1">
    <location>
        <begin position="12"/>
        <end position="31"/>
    </location>
</feature>
<gene>
    <name evidence="2" type="ORF">AVEN_82283_1</name>
</gene>
<evidence type="ECO:0000313" key="3">
    <source>
        <dbReference type="Proteomes" id="UP000499080"/>
    </source>
</evidence>
<keyword evidence="1" id="KW-0472">Membrane</keyword>
<sequence>MLAYNIIITEQYFNSTLIFYTCGLLPNWCNLTRRFRAERRRRSGLVGAPRPWRQRVGDPILLKILRIWGLLHAKSYVVDKGEGVASSGVVLDI</sequence>
<reference evidence="2 3" key="1">
    <citation type="journal article" date="2019" name="Sci. Rep.">
        <title>Orb-weaving spider Araneus ventricosus genome elucidates the spidroin gene catalogue.</title>
        <authorList>
            <person name="Kono N."/>
            <person name="Nakamura H."/>
            <person name="Ohtoshi R."/>
            <person name="Moran D.A.P."/>
            <person name="Shinohara A."/>
            <person name="Yoshida Y."/>
            <person name="Fujiwara M."/>
            <person name="Mori M."/>
            <person name="Tomita M."/>
            <person name="Arakawa K."/>
        </authorList>
    </citation>
    <scope>NUCLEOTIDE SEQUENCE [LARGE SCALE GENOMIC DNA]</scope>
</reference>
<name>A0A4Y2DXK4_ARAVE</name>
<keyword evidence="1" id="KW-0812">Transmembrane</keyword>
<dbReference type="AlphaFoldDB" id="A0A4Y2DXK4"/>
<proteinExistence type="predicted"/>
<dbReference type="Proteomes" id="UP000499080">
    <property type="component" value="Unassembled WGS sequence"/>
</dbReference>